<dbReference type="PROSITE" id="PS51257">
    <property type="entry name" value="PROKAR_LIPOPROTEIN"/>
    <property type="match status" value="1"/>
</dbReference>
<feature type="transmembrane region" description="Helical" evidence="1">
    <location>
        <begin position="408"/>
        <end position="425"/>
    </location>
</feature>
<comment type="caution">
    <text evidence="2">The sequence shown here is derived from an EMBL/GenBank/DDBJ whole genome shotgun (WGS) entry which is preliminary data.</text>
</comment>
<evidence type="ECO:0000313" key="2">
    <source>
        <dbReference type="EMBL" id="HIZ30891.1"/>
    </source>
</evidence>
<feature type="transmembrane region" description="Helical" evidence="1">
    <location>
        <begin position="12"/>
        <end position="34"/>
    </location>
</feature>
<feature type="transmembrane region" description="Helical" evidence="1">
    <location>
        <begin position="359"/>
        <end position="379"/>
    </location>
</feature>
<feature type="transmembrane region" description="Helical" evidence="1">
    <location>
        <begin position="104"/>
        <end position="122"/>
    </location>
</feature>
<keyword evidence="1" id="KW-0472">Membrane</keyword>
<dbReference type="Proteomes" id="UP000824035">
    <property type="component" value="Unassembled WGS sequence"/>
</dbReference>
<gene>
    <name evidence="2" type="ORF">H9813_06655</name>
</gene>
<feature type="transmembrane region" description="Helical" evidence="1">
    <location>
        <begin position="283"/>
        <end position="307"/>
    </location>
</feature>
<proteinExistence type="predicted"/>
<feature type="transmembrane region" description="Helical" evidence="1">
    <location>
        <begin position="169"/>
        <end position="189"/>
    </location>
</feature>
<feature type="transmembrane region" description="Helical" evidence="1">
    <location>
        <begin position="209"/>
        <end position="229"/>
    </location>
</feature>
<dbReference type="EMBL" id="DXBV01000063">
    <property type="protein sequence ID" value="HIZ30891.1"/>
    <property type="molecule type" value="Genomic_DNA"/>
</dbReference>
<dbReference type="AlphaFoldDB" id="A0A9D2IZD6"/>
<keyword evidence="1" id="KW-0812">Transmembrane</keyword>
<feature type="transmembrane region" description="Helical" evidence="1">
    <location>
        <begin position="134"/>
        <end position="157"/>
    </location>
</feature>
<evidence type="ECO:0000313" key="3">
    <source>
        <dbReference type="Proteomes" id="UP000824035"/>
    </source>
</evidence>
<sequence length="439" mass="48479">MARLFTTGIYGYLDLVLIGWTLGLLWLGGCALLTKGGWKDKLHAALTDERLLFGGWGGETRVQIGSWLFVVAMALLQFDMFFMNSYVRETTASWYGFLAPKLEIIYFWLIILKLVFFTRYSGLQLGAGYCFFFVFRWVFLNNGKFWVVAGMMFFLAAKDVRMRQALKTGLAVSAASFLAVVTSAAMGWIKTLTNGDPSLGARGRDSFGYGWFNLTGAILLAICIMYVCWRQAKNLKWFDFALLAAALVFCDQGPDSRAATVCIALLILLAAVLRFAPGLAKPVWVRGLVSAAPAAAFAASLLSGLLYRADSGFWTRLDGLFTGRLMLANQALTGSSIAIAGQRLTDSGFVVDNFYVAQWIYGGPVESLLLWGSVTVLLWRLMKKGAVTESACLVVMLAHAFMEGHFAWPCINVCLWLLPCVLYLLPRERTPNFAKPAAE</sequence>
<feature type="transmembrane region" description="Helical" evidence="1">
    <location>
        <begin position="64"/>
        <end position="83"/>
    </location>
</feature>
<reference evidence="2" key="1">
    <citation type="journal article" date="2021" name="PeerJ">
        <title>Extensive microbial diversity within the chicken gut microbiome revealed by metagenomics and culture.</title>
        <authorList>
            <person name="Gilroy R."/>
            <person name="Ravi A."/>
            <person name="Getino M."/>
            <person name="Pursley I."/>
            <person name="Horton D.L."/>
            <person name="Alikhan N.F."/>
            <person name="Baker D."/>
            <person name="Gharbi K."/>
            <person name="Hall N."/>
            <person name="Watson M."/>
            <person name="Adriaenssens E.M."/>
            <person name="Foster-Nyarko E."/>
            <person name="Jarju S."/>
            <person name="Secka A."/>
            <person name="Antonio M."/>
            <person name="Oren A."/>
            <person name="Chaudhuri R.R."/>
            <person name="La Ragione R."/>
            <person name="Hildebrand F."/>
            <person name="Pallen M.J."/>
        </authorList>
    </citation>
    <scope>NUCLEOTIDE SEQUENCE</scope>
    <source>
        <strain evidence="2">ChiGjej4B4-18154</strain>
    </source>
</reference>
<protein>
    <submittedName>
        <fullName evidence="2">Uncharacterized protein</fullName>
    </submittedName>
</protein>
<keyword evidence="1" id="KW-1133">Transmembrane helix</keyword>
<organism evidence="2 3">
    <name type="scientific">Candidatus Allofournierella merdipullorum</name>
    <dbReference type="NCBI Taxonomy" id="2838595"/>
    <lineage>
        <taxon>Bacteria</taxon>
        <taxon>Bacillati</taxon>
        <taxon>Bacillota</taxon>
        <taxon>Clostridia</taxon>
        <taxon>Eubacteriales</taxon>
        <taxon>Oscillospiraceae</taxon>
        <taxon>Allofournierella</taxon>
    </lineage>
</organism>
<reference evidence="2" key="2">
    <citation type="submission" date="2021-04" db="EMBL/GenBank/DDBJ databases">
        <authorList>
            <person name="Gilroy R."/>
        </authorList>
    </citation>
    <scope>NUCLEOTIDE SEQUENCE</scope>
    <source>
        <strain evidence="2">ChiGjej4B4-18154</strain>
    </source>
</reference>
<feature type="transmembrane region" description="Helical" evidence="1">
    <location>
        <begin position="319"/>
        <end position="339"/>
    </location>
</feature>
<name>A0A9D2IZD6_9FIRM</name>
<evidence type="ECO:0000256" key="1">
    <source>
        <dbReference type="SAM" id="Phobius"/>
    </source>
</evidence>
<feature type="transmembrane region" description="Helical" evidence="1">
    <location>
        <begin position="258"/>
        <end position="277"/>
    </location>
</feature>
<accession>A0A9D2IZD6</accession>